<dbReference type="EMBL" id="CALTRL010001800">
    <property type="protein sequence ID" value="CAH7673771.1"/>
    <property type="molecule type" value="Genomic_DNA"/>
</dbReference>
<reference evidence="2" key="1">
    <citation type="submission" date="2022-06" db="EMBL/GenBank/DDBJ databases">
        <authorList>
            <consortium name="SYNGENTA / RWTH Aachen University"/>
        </authorList>
    </citation>
    <scope>NUCLEOTIDE SEQUENCE</scope>
</reference>
<evidence type="ECO:0000313" key="2">
    <source>
        <dbReference type="EMBL" id="CAH7673771.1"/>
    </source>
</evidence>
<dbReference type="AlphaFoldDB" id="A0AAV0AXR6"/>
<protein>
    <submittedName>
        <fullName evidence="2">Uncharacterized protein</fullName>
    </submittedName>
</protein>
<feature type="region of interest" description="Disordered" evidence="1">
    <location>
        <begin position="1"/>
        <end position="70"/>
    </location>
</feature>
<gene>
    <name evidence="2" type="ORF">PPACK8108_LOCUS8663</name>
</gene>
<proteinExistence type="predicted"/>
<feature type="compositionally biased region" description="Polar residues" evidence="1">
    <location>
        <begin position="1"/>
        <end position="10"/>
    </location>
</feature>
<accession>A0AAV0AXR6</accession>
<evidence type="ECO:0000256" key="1">
    <source>
        <dbReference type="SAM" id="MobiDB-lite"/>
    </source>
</evidence>
<name>A0AAV0AXR6_PHAPC</name>
<feature type="compositionally biased region" description="Basic and acidic residues" evidence="1">
    <location>
        <begin position="18"/>
        <end position="35"/>
    </location>
</feature>
<comment type="caution">
    <text evidence="2">The sequence shown here is derived from an EMBL/GenBank/DDBJ whole genome shotgun (WGS) entry which is preliminary data.</text>
</comment>
<evidence type="ECO:0000313" key="3">
    <source>
        <dbReference type="Proteomes" id="UP001153365"/>
    </source>
</evidence>
<keyword evidence="3" id="KW-1185">Reference proteome</keyword>
<sequence length="105" mass="11629">MPNFQATSNKAQKKKIHHDNSSGKSKSREKQKEVSDVSDQSEAEIDSSNNSDSKLDDPYPNPFNHPLSGQHIPNQIVHLINPGPQETELLLFAFGHIKTGPNNSL</sequence>
<organism evidence="2 3">
    <name type="scientific">Phakopsora pachyrhizi</name>
    <name type="common">Asian soybean rust disease fungus</name>
    <dbReference type="NCBI Taxonomy" id="170000"/>
    <lineage>
        <taxon>Eukaryota</taxon>
        <taxon>Fungi</taxon>
        <taxon>Dikarya</taxon>
        <taxon>Basidiomycota</taxon>
        <taxon>Pucciniomycotina</taxon>
        <taxon>Pucciniomycetes</taxon>
        <taxon>Pucciniales</taxon>
        <taxon>Phakopsoraceae</taxon>
        <taxon>Phakopsora</taxon>
    </lineage>
</organism>
<dbReference type="Proteomes" id="UP001153365">
    <property type="component" value="Unassembled WGS sequence"/>
</dbReference>